<proteinExistence type="predicted"/>
<dbReference type="HOGENOM" id="CLU_137417_0_1_11"/>
<sequence length="157" mass="16701">MTTQTETGAETEAGAESAADAADRAALFAPVDDPADLPGRFMRAFNARDLQAIDHLFEPGCVRVLTPGNVVSGDGRRAATSSFMALGIPMRLSVRHTYVYDDLALIIGDYLIEGTKPDGTHVLHQGTATDVCRRGADGHWRYAIDNPPGTDRAADGS</sequence>
<dbReference type="RefSeq" id="WP_014138955.1">
    <property type="nucleotide sequence ID" value="NC_016109.1"/>
</dbReference>
<evidence type="ECO:0000313" key="2">
    <source>
        <dbReference type="EMBL" id="BAJ31658.1"/>
    </source>
</evidence>
<dbReference type="STRING" id="452652.KSE_58880"/>
<dbReference type="Gene3D" id="3.10.450.50">
    <property type="match status" value="1"/>
</dbReference>
<gene>
    <name evidence="2" type="ordered locus">KSE_58880</name>
</gene>
<evidence type="ECO:0000259" key="1">
    <source>
        <dbReference type="Pfam" id="PF14534"/>
    </source>
</evidence>
<dbReference type="Proteomes" id="UP000007076">
    <property type="component" value="Chromosome"/>
</dbReference>
<dbReference type="Pfam" id="PF14534">
    <property type="entry name" value="DUF4440"/>
    <property type="match status" value="1"/>
</dbReference>
<dbReference type="SUPFAM" id="SSF54427">
    <property type="entry name" value="NTF2-like"/>
    <property type="match status" value="1"/>
</dbReference>
<name>E4N0H4_KITSK</name>
<dbReference type="AlphaFoldDB" id="E4N0H4"/>
<dbReference type="EMBL" id="AP010968">
    <property type="protein sequence ID" value="BAJ31658.1"/>
    <property type="molecule type" value="Genomic_DNA"/>
</dbReference>
<accession>E4N0H4</accession>
<organism evidence="2 3">
    <name type="scientific">Kitasatospora setae (strain ATCC 33774 / DSM 43861 / JCM 3304 / KCC A-0304 / NBRC 14216 / KM-6054)</name>
    <name type="common">Streptomyces setae</name>
    <dbReference type="NCBI Taxonomy" id="452652"/>
    <lineage>
        <taxon>Bacteria</taxon>
        <taxon>Bacillati</taxon>
        <taxon>Actinomycetota</taxon>
        <taxon>Actinomycetes</taxon>
        <taxon>Kitasatosporales</taxon>
        <taxon>Streptomycetaceae</taxon>
        <taxon>Kitasatospora</taxon>
    </lineage>
</organism>
<reference evidence="2 3" key="1">
    <citation type="journal article" date="2010" name="DNA Res.">
        <title>Genome sequence of Kitasatospora setae NBRC 14216T: an evolutionary snapshot of the family Streptomycetaceae.</title>
        <authorList>
            <person name="Ichikawa N."/>
            <person name="Oguchi A."/>
            <person name="Ikeda H."/>
            <person name="Ishikawa J."/>
            <person name="Kitani S."/>
            <person name="Watanabe Y."/>
            <person name="Nakamura S."/>
            <person name="Katano Y."/>
            <person name="Kishi E."/>
            <person name="Sasagawa M."/>
            <person name="Ankai A."/>
            <person name="Fukui S."/>
            <person name="Hashimoto Y."/>
            <person name="Kamata S."/>
            <person name="Otoguro M."/>
            <person name="Tanikawa S."/>
            <person name="Nihira T."/>
            <person name="Horinouchi S."/>
            <person name="Ohnishi Y."/>
            <person name="Hayakawa M."/>
            <person name="Kuzuyama T."/>
            <person name="Arisawa A."/>
            <person name="Nomoto F."/>
            <person name="Miura H."/>
            <person name="Takahashi Y."/>
            <person name="Fujita N."/>
        </authorList>
    </citation>
    <scope>NUCLEOTIDE SEQUENCE [LARGE SCALE GENOMIC DNA]</scope>
    <source>
        <strain evidence="3">ATCC 33774 / DSM 43861 / JCM 3304 / KCC A-0304 / NBRC 14216 / KM-6054</strain>
    </source>
</reference>
<protein>
    <recommendedName>
        <fullName evidence="1">DUF4440 domain-containing protein</fullName>
    </recommendedName>
</protein>
<feature type="domain" description="DUF4440" evidence="1">
    <location>
        <begin position="40"/>
        <end position="141"/>
    </location>
</feature>
<evidence type="ECO:0000313" key="3">
    <source>
        <dbReference type="Proteomes" id="UP000007076"/>
    </source>
</evidence>
<dbReference type="KEGG" id="ksk:KSE_58880"/>
<keyword evidence="3" id="KW-1185">Reference proteome</keyword>
<dbReference type="InterPro" id="IPR027843">
    <property type="entry name" value="DUF4440"/>
</dbReference>
<dbReference type="InterPro" id="IPR032710">
    <property type="entry name" value="NTF2-like_dom_sf"/>
</dbReference>
<dbReference type="PATRIC" id="fig|452652.3.peg.5894"/>
<dbReference type="eggNOG" id="COG4319">
    <property type="taxonomic scope" value="Bacteria"/>
</dbReference>